<feature type="compositionally biased region" description="Polar residues" evidence="1">
    <location>
        <begin position="247"/>
        <end position="259"/>
    </location>
</feature>
<feature type="region of interest" description="Disordered" evidence="1">
    <location>
        <begin position="71"/>
        <end position="103"/>
    </location>
</feature>
<accession>A0AAD7M6R7</accession>
<name>A0AAD7M6R7_MYCRO</name>
<keyword evidence="3" id="KW-1185">Reference proteome</keyword>
<evidence type="ECO:0000256" key="1">
    <source>
        <dbReference type="SAM" id="MobiDB-lite"/>
    </source>
</evidence>
<feature type="region of interest" description="Disordered" evidence="1">
    <location>
        <begin position="130"/>
        <end position="171"/>
    </location>
</feature>
<evidence type="ECO:0000313" key="3">
    <source>
        <dbReference type="Proteomes" id="UP001221757"/>
    </source>
</evidence>
<dbReference type="EMBL" id="JARKIE010000011">
    <property type="protein sequence ID" value="KAJ7703956.1"/>
    <property type="molecule type" value="Genomic_DNA"/>
</dbReference>
<gene>
    <name evidence="2" type="ORF">B0H17DRAFT_1126986</name>
</gene>
<evidence type="ECO:0000313" key="2">
    <source>
        <dbReference type="EMBL" id="KAJ7703956.1"/>
    </source>
</evidence>
<reference evidence="2" key="1">
    <citation type="submission" date="2023-03" db="EMBL/GenBank/DDBJ databases">
        <title>Massive genome expansion in bonnet fungi (Mycena s.s.) driven by repeated elements and novel gene families across ecological guilds.</title>
        <authorList>
            <consortium name="Lawrence Berkeley National Laboratory"/>
            <person name="Harder C.B."/>
            <person name="Miyauchi S."/>
            <person name="Viragh M."/>
            <person name="Kuo A."/>
            <person name="Thoen E."/>
            <person name="Andreopoulos B."/>
            <person name="Lu D."/>
            <person name="Skrede I."/>
            <person name="Drula E."/>
            <person name="Henrissat B."/>
            <person name="Morin E."/>
            <person name="Kohler A."/>
            <person name="Barry K."/>
            <person name="LaButti K."/>
            <person name="Morin E."/>
            <person name="Salamov A."/>
            <person name="Lipzen A."/>
            <person name="Mereny Z."/>
            <person name="Hegedus B."/>
            <person name="Baldrian P."/>
            <person name="Stursova M."/>
            <person name="Weitz H."/>
            <person name="Taylor A."/>
            <person name="Grigoriev I.V."/>
            <person name="Nagy L.G."/>
            <person name="Martin F."/>
            <person name="Kauserud H."/>
        </authorList>
    </citation>
    <scope>NUCLEOTIDE SEQUENCE</scope>
    <source>
        <strain evidence="2">CBHHK067</strain>
    </source>
</reference>
<proteinExistence type="predicted"/>
<protein>
    <submittedName>
        <fullName evidence="2">Uncharacterized protein</fullName>
    </submittedName>
</protein>
<sequence>MYAGRGEDGRGRGRALETGVAVRRHTTDNGAEMGWAWALGGDPALQWMDIDWVGITAGAVDNKFNMTMGARTRQEGPGRPCAASHLTDGRQQADPSNGKGCGPETPSSACIYVGIGIPSVWVHVRRNASRSAGAPGMRTDETELGSASRVAGMSRPGSRGPRSTGTGHGWREKGRPFCNANYVPYAKKVISGPRVVWCAAFLSEGDAESGMRKRKRGTGGGREQERGGRRIVQRGGGRSDDEAIMSRSPQTQITKNTASEGCISPDIQECSRRKEDAVGESTSASAFEGVLAQSELFLSSSFSWGGSGSRQRNTAHDGRRDGYLILDTSLAVDAITADACGAHVPGSGPDTVHQSSQYDHWSVKRESRAQDTRNQNRPLGASVNTPGAAAEWRRIDGTFGFSRISYFPSL</sequence>
<dbReference type="Proteomes" id="UP001221757">
    <property type="component" value="Unassembled WGS sequence"/>
</dbReference>
<comment type="caution">
    <text evidence="2">The sequence shown here is derived from an EMBL/GenBank/DDBJ whole genome shotgun (WGS) entry which is preliminary data.</text>
</comment>
<dbReference type="AlphaFoldDB" id="A0AAD7M6R7"/>
<organism evidence="2 3">
    <name type="scientific">Mycena rosella</name>
    <name type="common">Pink bonnet</name>
    <name type="synonym">Agaricus rosellus</name>
    <dbReference type="NCBI Taxonomy" id="1033263"/>
    <lineage>
        <taxon>Eukaryota</taxon>
        <taxon>Fungi</taxon>
        <taxon>Dikarya</taxon>
        <taxon>Basidiomycota</taxon>
        <taxon>Agaricomycotina</taxon>
        <taxon>Agaricomycetes</taxon>
        <taxon>Agaricomycetidae</taxon>
        <taxon>Agaricales</taxon>
        <taxon>Marasmiineae</taxon>
        <taxon>Mycenaceae</taxon>
        <taxon>Mycena</taxon>
    </lineage>
</organism>
<feature type="region of interest" description="Disordered" evidence="1">
    <location>
        <begin position="208"/>
        <end position="262"/>
    </location>
</feature>